<organism evidence="3 4">
    <name type="scientific">Agaricus bisporus var. burnettii</name>
    <dbReference type="NCBI Taxonomy" id="192524"/>
    <lineage>
        <taxon>Eukaryota</taxon>
        <taxon>Fungi</taxon>
        <taxon>Dikarya</taxon>
        <taxon>Basidiomycota</taxon>
        <taxon>Agaricomycotina</taxon>
        <taxon>Agaricomycetes</taxon>
        <taxon>Agaricomycetidae</taxon>
        <taxon>Agaricales</taxon>
        <taxon>Agaricineae</taxon>
        <taxon>Agaricaceae</taxon>
        <taxon>Agaricus</taxon>
    </lineage>
</organism>
<gene>
    <name evidence="3" type="ORF">Agabi119p4_5396</name>
</gene>
<feature type="compositionally biased region" description="Acidic residues" evidence="1">
    <location>
        <begin position="88"/>
        <end position="97"/>
    </location>
</feature>
<dbReference type="InterPro" id="IPR001849">
    <property type="entry name" value="PH_domain"/>
</dbReference>
<feature type="region of interest" description="Disordered" evidence="1">
    <location>
        <begin position="239"/>
        <end position="305"/>
    </location>
</feature>
<comment type="caution">
    <text evidence="3">The sequence shown here is derived from an EMBL/GenBank/DDBJ whole genome shotgun (WGS) entry which is preliminary data.</text>
</comment>
<evidence type="ECO:0000313" key="4">
    <source>
        <dbReference type="Proteomes" id="UP000629468"/>
    </source>
</evidence>
<reference evidence="3 4" key="1">
    <citation type="journal article" name="Sci. Rep.">
        <title>Telomere-to-telomere assembled and centromere annotated genomes of the two main subspecies of the button mushroom Agaricus bisporus reveal especially polymorphic chromosome ends.</title>
        <authorList>
            <person name="Sonnenberg A.S.M."/>
            <person name="Sedaghat-Telgerd N."/>
            <person name="Lavrijssen B."/>
            <person name="Ohm R.A."/>
            <person name="Hendrickx P.M."/>
            <person name="Scholtmeijer K."/>
            <person name="Baars J.J.P."/>
            <person name="van Peer A."/>
        </authorList>
    </citation>
    <scope>NUCLEOTIDE SEQUENCE [LARGE SCALE GENOMIC DNA]</scope>
    <source>
        <strain evidence="3 4">H119_p4</strain>
    </source>
</reference>
<feature type="compositionally biased region" description="Pro residues" evidence="1">
    <location>
        <begin position="267"/>
        <end position="279"/>
    </location>
</feature>
<dbReference type="InterPro" id="IPR051707">
    <property type="entry name" value="PI-Interact_SigTrans_Reg"/>
</dbReference>
<feature type="compositionally biased region" description="Pro residues" evidence="1">
    <location>
        <begin position="1"/>
        <end position="10"/>
    </location>
</feature>
<protein>
    <recommendedName>
        <fullName evidence="2">PH domain-containing protein</fullName>
    </recommendedName>
</protein>
<evidence type="ECO:0000256" key="1">
    <source>
        <dbReference type="SAM" id="MobiDB-lite"/>
    </source>
</evidence>
<proteinExistence type="predicted"/>
<feature type="compositionally biased region" description="Polar residues" evidence="1">
    <location>
        <begin position="34"/>
        <end position="49"/>
    </location>
</feature>
<feature type="domain" description="PH" evidence="2">
    <location>
        <begin position="308"/>
        <end position="443"/>
    </location>
</feature>
<feature type="domain" description="PH" evidence="2">
    <location>
        <begin position="115"/>
        <end position="210"/>
    </location>
</feature>
<dbReference type="PROSITE" id="PS50003">
    <property type="entry name" value="PH_DOMAIN"/>
    <property type="match status" value="2"/>
</dbReference>
<name>A0A8H7F1P2_AGABI</name>
<evidence type="ECO:0000313" key="3">
    <source>
        <dbReference type="EMBL" id="KAF7773229.1"/>
    </source>
</evidence>
<dbReference type="Gene3D" id="2.30.29.30">
    <property type="entry name" value="Pleckstrin-homology domain (PH domain)/Phosphotyrosine-binding domain (PTB)"/>
    <property type="match status" value="2"/>
</dbReference>
<dbReference type="SMART" id="SM00233">
    <property type="entry name" value="PH"/>
    <property type="match status" value="2"/>
</dbReference>
<accession>A0A8H7F1P2</accession>
<feature type="compositionally biased region" description="Polar residues" evidence="1">
    <location>
        <begin position="242"/>
        <end position="256"/>
    </location>
</feature>
<feature type="region of interest" description="Disordered" evidence="1">
    <location>
        <begin position="1"/>
        <end position="110"/>
    </location>
</feature>
<dbReference type="EMBL" id="JABXXO010000007">
    <property type="protein sequence ID" value="KAF7773229.1"/>
    <property type="molecule type" value="Genomic_DNA"/>
</dbReference>
<dbReference type="PANTHER" id="PTHR14336">
    <property type="entry name" value="TANDEM PH DOMAIN CONTAINING PROTEIN"/>
    <property type="match status" value="1"/>
</dbReference>
<dbReference type="PANTHER" id="PTHR14336:SF8">
    <property type="entry name" value="PROTEIN OPY1"/>
    <property type="match status" value="1"/>
</dbReference>
<dbReference type="Proteomes" id="UP000629468">
    <property type="component" value="Unassembled WGS sequence"/>
</dbReference>
<dbReference type="SUPFAM" id="SSF50729">
    <property type="entry name" value="PH domain-like"/>
    <property type="match status" value="2"/>
</dbReference>
<dbReference type="AlphaFoldDB" id="A0A8H7F1P2"/>
<dbReference type="Pfam" id="PF00169">
    <property type="entry name" value="PH"/>
    <property type="match status" value="2"/>
</dbReference>
<feature type="region of interest" description="Disordered" evidence="1">
    <location>
        <begin position="446"/>
        <end position="505"/>
    </location>
</feature>
<dbReference type="OMA" id="SWKPAYL"/>
<sequence>MSPSAAPPTPLEVQRKLSVHSATHPIKVSPSMPFLNTTVSGTESDSDSILTPDVGISSSHTPGGAAVSHTIPPPLSSIAEQSPGSGAEDSDEEEEEGGWQMGEDVAAKTPRGVDTTIKSGYLAKKGARRKTWKKRWFVLRPSHLAFYKTEAEYKLLRLLDLADVHSCTPVHLKRHDNAFGLILPKRTYYLQAGSAKDAQAWVEAIEEARVTLMTTSTQTSTNSNAIPIPGAARTSFFHGSVPISSSPQNMDHVNSSDSEDALSVGAPSPPSPPPPPPPMVSSSPGVEGQRGNMQNVTFSVSPSKPSPPVILSGYLMKCGSKRRNWRKRWFVLSSDKLIYSRSHMDIKPHRMFTLNDILDAMDYDMPVHRHHHHHPNVLAPSVSSTPSHGNSGGYTTGGTSDLSDSQRKNFTFKIVMTKRNLLLCAPSEEDEIKWLGAVRALIARRAGSGQQQQPTPAATGMARAESSGGVKSPTKRLSVGTAMVAGAGGKLTPSPDEEVRDGHGH</sequence>
<dbReference type="InterPro" id="IPR011993">
    <property type="entry name" value="PH-like_dom_sf"/>
</dbReference>
<dbReference type="FunFam" id="2.30.29.30:FF:000286">
    <property type="entry name" value="PH-protein kinase domain containing protein"/>
    <property type="match status" value="1"/>
</dbReference>
<feature type="region of interest" description="Disordered" evidence="1">
    <location>
        <begin position="371"/>
        <end position="402"/>
    </location>
</feature>
<evidence type="ECO:0000259" key="2">
    <source>
        <dbReference type="PROSITE" id="PS50003"/>
    </source>
</evidence>